<proteinExistence type="predicted"/>
<comment type="caution">
    <text evidence="3">The sequence shown here is derived from an EMBL/GenBank/DDBJ whole genome shotgun (WGS) entry which is preliminary data.</text>
</comment>
<gene>
    <name evidence="3" type="ORF">M9458_032445</name>
</gene>
<evidence type="ECO:0000256" key="1">
    <source>
        <dbReference type="SAM" id="MobiDB-lite"/>
    </source>
</evidence>
<sequence length="147" mass="15760">PKMDVSRVSKSNLFRLFHALCQRAGRADLLALPSYAHAKMAATSFQDAKRLFFLALNQHGYGAWIGKPLEEKSFEGEARTSELGGASGDAQAMGPPGCAVDPISCLGSDNNNFNSPAQGVEGVEEIEEVCLVEREEQGKSVALGFEL</sequence>
<accession>A0ABD0PE07</accession>
<organism evidence="3 4">
    <name type="scientific">Cirrhinus mrigala</name>
    <name type="common">Mrigala</name>
    <dbReference type="NCBI Taxonomy" id="683832"/>
    <lineage>
        <taxon>Eukaryota</taxon>
        <taxon>Metazoa</taxon>
        <taxon>Chordata</taxon>
        <taxon>Craniata</taxon>
        <taxon>Vertebrata</taxon>
        <taxon>Euteleostomi</taxon>
        <taxon>Actinopterygii</taxon>
        <taxon>Neopterygii</taxon>
        <taxon>Teleostei</taxon>
        <taxon>Ostariophysi</taxon>
        <taxon>Cypriniformes</taxon>
        <taxon>Cyprinidae</taxon>
        <taxon>Labeoninae</taxon>
        <taxon>Labeonini</taxon>
        <taxon>Cirrhinus</taxon>
    </lineage>
</organism>
<protein>
    <recommendedName>
        <fullName evidence="2">A to I editase domain-containing protein</fullName>
    </recommendedName>
</protein>
<evidence type="ECO:0000313" key="3">
    <source>
        <dbReference type="EMBL" id="KAL0172134.1"/>
    </source>
</evidence>
<dbReference type="Proteomes" id="UP001529510">
    <property type="component" value="Unassembled WGS sequence"/>
</dbReference>
<dbReference type="PANTHER" id="PTHR10910">
    <property type="entry name" value="EUKARYOTE SPECIFIC DSRNA BINDING PROTEIN"/>
    <property type="match status" value="1"/>
</dbReference>
<feature type="domain" description="A to I editase" evidence="2">
    <location>
        <begin position="1"/>
        <end position="74"/>
    </location>
</feature>
<evidence type="ECO:0000313" key="4">
    <source>
        <dbReference type="Proteomes" id="UP001529510"/>
    </source>
</evidence>
<feature type="non-terminal residue" evidence="3">
    <location>
        <position position="1"/>
    </location>
</feature>
<dbReference type="InterPro" id="IPR002466">
    <property type="entry name" value="A_deamin"/>
</dbReference>
<feature type="region of interest" description="Disordered" evidence="1">
    <location>
        <begin position="75"/>
        <end position="95"/>
    </location>
</feature>
<reference evidence="3 4" key="1">
    <citation type="submission" date="2024-05" db="EMBL/GenBank/DDBJ databases">
        <title>Genome sequencing and assembly of Indian major carp, Cirrhinus mrigala (Hamilton, 1822).</title>
        <authorList>
            <person name="Mohindra V."/>
            <person name="Chowdhury L.M."/>
            <person name="Lal K."/>
            <person name="Jena J.K."/>
        </authorList>
    </citation>
    <scope>NUCLEOTIDE SEQUENCE [LARGE SCALE GENOMIC DNA]</scope>
    <source>
        <strain evidence="3">CM1030</strain>
        <tissue evidence="3">Blood</tissue>
    </source>
</reference>
<evidence type="ECO:0000259" key="2">
    <source>
        <dbReference type="PROSITE" id="PS50141"/>
    </source>
</evidence>
<dbReference type="Pfam" id="PF02137">
    <property type="entry name" value="A_deamin"/>
    <property type="match status" value="1"/>
</dbReference>
<dbReference type="EMBL" id="JAMKFB020000016">
    <property type="protein sequence ID" value="KAL0172134.1"/>
    <property type="molecule type" value="Genomic_DNA"/>
</dbReference>
<keyword evidence="4" id="KW-1185">Reference proteome</keyword>
<dbReference type="AlphaFoldDB" id="A0ABD0PE07"/>
<name>A0ABD0PE07_CIRMR</name>
<dbReference type="PROSITE" id="PS50141">
    <property type="entry name" value="A_DEAMIN_EDITASE"/>
    <property type="match status" value="1"/>
</dbReference>
<dbReference type="PANTHER" id="PTHR10910:SF107">
    <property type="entry name" value="DOUBLE-STRANDED RNA-SPECIFIC ADENOSINE DEAMINASE"/>
    <property type="match status" value="1"/>
</dbReference>